<dbReference type="GO" id="GO:0009288">
    <property type="term" value="C:bacterial-type flagellum"/>
    <property type="evidence" value="ECO:0007669"/>
    <property type="project" value="TreeGrafter"/>
</dbReference>
<dbReference type="EMBL" id="CP020557">
    <property type="protein sequence ID" value="ARF68443.1"/>
    <property type="molecule type" value="Genomic_DNA"/>
</dbReference>
<evidence type="ECO:0000259" key="3">
    <source>
        <dbReference type="Pfam" id="PF06429"/>
    </source>
</evidence>
<dbReference type="SUPFAM" id="SSF117143">
    <property type="entry name" value="Flagellar hook protein flgE"/>
    <property type="match status" value="1"/>
</dbReference>
<proteinExistence type="inferred from homology"/>
<keyword evidence="5" id="KW-0966">Cell projection</keyword>
<evidence type="ECO:0000313" key="6">
    <source>
        <dbReference type="Proteomes" id="UP000192727"/>
    </source>
</evidence>
<organism evidence="5 6">
    <name type="scientific">Paenibacillus larvae subsp. pulvifaciens</name>
    <dbReference type="NCBI Taxonomy" id="1477"/>
    <lineage>
        <taxon>Bacteria</taxon>
        <taxon>Bacillati</taxon>
        <taxon>Bacillota</taxon>
        <taxon>Bacilli</taxon>
        <taxon>Bacillales</taxon>
        <taxon>Paenibacillaceae</taxon>
        <taxon>Paenibacillus</taxon>
    </lineage>
</organism>
<dbReference type="InterPro" id="IPR037925">
    <property type="entry name" value="FlgE/F/G-like"/>
</dbReference>
<protein>
    <submittedName>
        <fullName evidence="5">Flagellar basal body rod protein</fullName>
    </submittedName>
</protein>
<dbReference type="RefSeq" id="WP_023484016.1">
    <property type="nucleotide sequence ID" value="NZ_CP020557.1"/>
</dbReference>
<dbReference type="InterPro" id="IPR010930">
    <property type="entry name" value="Flg_bb/hook_C_dom"/>
</dbReference>
<evidence type="ECO:0000259" key="2">
    <source>
        <dbReference type="Pfam" id="PF00460"/>
    </source>
</evidence>
<keyword evidence="5" id="KW-0282">Flagellum</keyword>
<accession>A0A1V0UT43</accession>
<evidence type="ECO:0000259" key="4">
    <source>
        <dbReference type="Pfam" id="PF22692"/>
    </source>
</evidence>
<dbReference type="InterPro" id="IPR019776">
    <property type="entry name" value="Flagellar_basal_body_rod_CS"/>
</dbReference>
<feature type="domain" description="Flagellar hook protein FlgE/F/G-like D1" evidence="4">
    <location>
        <begin position="124"/>
        <end position="189"/>
    </location>
</feature>
<dbReference type="AlphaFoldDB" id="A0A1V0UT43"/>
<dbReference type="InterPro" id="IPR053967">
    <property type="entry name" value="LlgE_F_G-like_D1"/>
</dbReference>
<dbReference type="InterPro" id="IPR001444">
    <property type="entry name" value="Flag_bb_rod_N"/>
</dbReference>
<evidence type="ECO:0000313" key="5">
    <source>
        <dbReference type="EMBL" id="ARF68443.1"/>
    </source>
</evidence>
<dbReference type="Pfam" id="PF22692">
    <property type="entry name" value="LlgE_F_G_D1"/>
    <property type="match status" value="1"/>
</dbReference>
<dbReference type="Pfam" id="PF06429">
    <property type="entry name" value="Flg_bbr_C"/>
    <property type="match status" value="1"/>
</dbReference>
<sequence>MLRGLYTASSGMIAQQRKHDTATNNIANMNTPGYKQSTALSRSFPEMLISRFRDDETGTQQVGRLHTGVLMEENVAIPVQGVIEETRNPFDFAIVSDLQVPGAAFNGAGIYVNEDGETIYKPQAYFMVENQAGEIRYTSNGKFHVDGNGFLVNAEGLRVLDNNRRPMQLINLLTNEPIKSVQVSNEGNILDENGYPYMNANEEPVRIGLAKVSDPHKLMHEGNGLYYLNQEDQALAEDVQPGDNVMIRQGFVEQSNVDPTQVMVDMMSALRAYEANQKMVQFYDKSLEKTVNEVGRI</sequence>
<dbReference type="Proteomes" id="UP000192727">
    <property type="component" value="Chromosome"/>
</dbReference>
<reference evidence="5 6" key="1">
    <citation type="submission" date="2017-03" db="EMBL/GenBank/DDBJ databases">
        <title>Paenibacillus larvae genome sequencing.</title>
        <authorList>
            <person name="Dingman D.W."/>
        </authorList>
    </citation>
    <scope>NUCLEOTIDE SEQUENCE [LARGE SCALE GENOMIC DNA]</scope>
    <source>
        <strain evidence="5 6">SAG 10367</strain>
    </source>
</reference>
<dbReference type="PANTHER" id="PTHR30435">
    <property type="entry name" value="FLAGELLAR PROTEIN"/>
    <property type="match status" value="1"/>
</dbReference>
<dbReference type="Pfam" id="PF00460">
    <property type="entry name" value="Flg_bb_rod"/>
    <property type="match status" value="1"/>
</dbReference>
<comment type="similarity">
    <text evidence="1">Belongs to the flagella basal body rod proteins family.</text>
</comment>
<feature type="domain" description="Flagellar basal-body/hook protein C-terminal" evidence="3">
    <location>
        <begin position="248"/>
        <end position="292"/>
    </location>
</feature>
<gene>
    <name evidence="5" type="ORF">B7C51_12425</name>
</gene>
<feature type="domain" description="Flagellar basal body rod protein N-terminal" evidence="2">
    <location>
        <begin position="5"/>
        <end position="35"/>
    </location>
</feature>
<evidence type="ECO:0000256" key="1">
    <source>
        <dbReference type="ARBA" id="ARBA00009677"/>
    </source>
</evidence>
<keyword evidence="5" id="KW-0969">Cilium</keyword>
<dbReference type="GO" id="GO:0071978">
    <property type="term" value="P:bacterial-type flagellum-dependent swarming motility"/>
    <property type="evidence" value="ECO:0007669"/>
    <property type="project" value="TreeGrafter"/>
</dbReference>
<dbReference type="PROSITE" id="PS00588">
    <property type="entry name" value="FLAGELLA_BB_ROD"/>
    <property type="match status" value="1"/>
</dbReference>
<name>A0A1V0UT43_9BACL</name>
<dbReference type="PANTHER" id="PTHR30435:SF19">
    <property type="entry name" value="FLAGELLAR BASAL-BODY ROD PROTEIN FLGG"/>
    <property type="match status" value="1"/>
</dbReference>